<proteinExistence type="predicted"/>
<evidence type="ECO:0000313" key="1">
    <source>
        <dbReference type="EMBL" id="MBW4659910.1"/>
    </source>
</evidence>
<name>A0A951QDT3_9CYAN</name>
<reference evidence="1" key="2">
    <citation type="journal article" date="2022" name="Microbiol. Resour. Announc.">
        <title>Metagenome Sequencing to Explore Phylogenomics of Terrestrial Cyanobacteria.</title>
        <authorList>
            <person name="Ward R.D."/>
            <person name="Stajich J.E."/>
            <person name="Johansen J.R."/>
            <person name="Huntemann M."/>
            <person name="Clum A."/>
            <person name="Foster B."/>
            <person name="Foster B."/>
            <person name="Roux S."/>
            <person name="Palaniappan K."/>
            <person name="Varghese N."/>
            <person name="Mukherjee S."/>
            <person name="Reddy T.B.K."/>
            <person name="Daum C."/>
            <person name="Copeland A."/>
            <person name="Chen I.A."/>
            <person name="Ivanova N.N."/>
            <person name="Kyrpides N.C."/>
            <person name="Shapiro N."/>
            <person name="Eloe-Fadrosh E.A."/>
            <person name="Pietrasiak N."/>
        </authorList>
    </citation>
    <scope>NUCLEOTIDE SEQUENCE</scope>
    <source>
        <strain evidence="1">UHER 2000/2452</strain>
    </source>
</reference>
<reference evidence="1" key="1">
    <citation type="submission" date="2021-05" db="EMBL/GenBank/DDBJ databases">
        <authorList>
            <person name="Pietrasiak N."/>
            <person name="Ward R."/>
            <person name="Stajich J.E."/>
            <person name="Kurbessoian T."/>
        </authorList>
    </citation>
    <scope>NUCLEOTIDE SEQUENCE</scope>
    <source>
        <strain evidence="1">UHER 2000/2452</strain>
    </source>
</reference>
<evidence type="ECO:0000313" key="2">
    <source>
        <dbReference type="Proteomes" id="UP000757435"/>
    </source>
</evidence>
<dbReference type="EMBL" id="JAHHHD010000016">
    <property type="protein sequence ID" value="MBW4659910.1"/>
    <property type="molecule type" value="Genomic_DNA"/>
</dbReference>
<organism evidence="1 2">
    <name type="scientific">Drouetiella hepatica Uher 2000/2452</name>
    <dbReference type="NCBI Taxonomy" id="904376"/>
    <lineage>
        <taxon>Bacteria</taxon>
        <taxon>Bacillati</taxon>
        <taxon>Cyanobacteriota</taxon>
        <taxon>Cyanophyceae</taxon>
        <taxon>Oculatellales</taxon>
        <taxon>Oculatellaceae</taxon>
        <taxon>Drouetiella</taxon>
    </lineage>
</organism>
<dbReference type="Proteomes" id="UP000757435">
    <property type="component" value="Unassembled WGS sequence"/>
</dbReference>
<protein>
    <submittedName>
        <fullName evidence="1">Uncharacterized protein</fullName>
    </submittedName>
</protein>
<dbReference type="AlphaFoldDB" id="A0A951QDT3"/>
<sequence length="74" mass="8651">MRTLQITATITSDHELKIQLPPEIPAGDYQIVLVMEEQPTQEQRQPFKFPVDDYGPWPTDLSLRREDMYGDFGR</sequence>
<accession>A0A951QDT3</accession>
<comment type="caution">
    <text evidence="1">The sequence shown here is derived from an EMBL/GenBank/DDBJ whole genome shotgun (WGS) entry which is preliminary data.</text>
</comment>
<gene>
    <name evidence="1" type="ORF">KME15_14635</name>
</gene>